<comment type="caution">
    <text evidence="2">The sequence shown here is derived from an EMBL/GenBank/DDBJ whole genome shotgun (WGS) entry which is preliminary data.</text>
</comment>
<name>A0A2U3DPM3_PURLI</name>
<organism evidence="2 3">
    <name type="scientific">Purpureocillium lilacinum</name>
    <name type="common">Paecilomyces lilacinus</name>
    <dbReference type="NCBI Taxonomy" id="33203"/>
    <lineage>
        <taxon>Eukaryota</taxon>
        <taxon>Fungi</taxon>
        <taxon>Dikarya</taxon>
        <taxon>Ascomycota</taxon>
        <taxon>Pezizomycotina</taxon>
        <taxon>Sordariomycetes</taxon>
        <taxon>Hypocreomycetidae</taxon>
        <taxon>Hypocreales</taxon>
        <taxon>Ophiocordycipitaceae</taxon>
        <taxon>Purpureocillium</taxon>
    </lineage>
</organism>
<dbReference type="PANTHER" id="PTHR35179:SF2">
    <property type="entry name" value="START DOMAIN-CONTAINING PROTEIN"/>
    <property type="match status" value="1"/>
</dbReference>
<gene>
    <name evidence="2" type="ORF">PCL_12044</name>
</gene>
<evidence type="ECO:0000313" key="3">
    <source>
        <dbReference type="Proteomes" id="UP000245956"/>
    </source>
</evidence>
<dbReference type="EMBL" id="LCWV01000081">
    <property type="protein sequence ID" value="PWI64203.1"/>
    <property type="molecule type" value="Genomic_DNA"/>
</dbReference>
<feature type="region of interest" description="Disordered" evidence="1">
    <location>
        <begin position="187"/>
        <end position="226"/>
    </location>
</feature>
<proteinExistence type="predicted"/>
<dbReference type="Proteomes" id="UP000245956">
    <property type="component" value="Unassembled WGS sequence"/>
</dbReference>
<protein>
    <submittedName>
        <fullName evidence="2">Uncharacterized protein</fullName>
    </submittedName>
</protein>
<sequence>MKRLYPILLWRSSAQGQCCDRTTINLPSEIIEPLSLSANANPTLAAAAGSKLRIRKEGEVVPLELTLEIKTRVFHKRLEIRDVAPQLWVSQTPKLVRAYHRKGFLQGPEVEDVTAAVKRWEEDSQEDLRKLASLVNRILTMAKELGESTVMKYDAMADKLVIAKVAGEKMLPTDLYSKWDDASVEAATMPKESSTDAAEAAELEPSGGTSAVSIARPPTGLGRSSG</sequence>
<evidence type="ECO:0000313" key="2">
    <source>
        <dbReference type="EMBL" id="PWI64203.1"/>
    </source>
</evidence>
<accession>A0A2U3DPM3</accession>
<dbReference type="PANTHER" id="PTHR35179">
    <property type="entry name" value="PROTEIN CBG02620"/>
    <property type="match status" value="1"/>
</dbReference>
<reference evidence="2 3" key="1">
    <citation type="journal article" date="2016" name="Front. Microbiol.">
        <title>Genome and transcriptome sequences reveal the specific parasitism of the nematophagous Purpureocillium lilacinum 36-1.</title>
        <authorList>
            <person name="Xie J."/>
            <person name="Li S."/>
            <person name="Mo C."/>
            <person name="Xiao X."/>
            <person name="Peng D."/>
            <person name="Wang G."/>
            <person name="Xiao Y."/>
        </authorList>
    </citation>
    <scope>NUCLEOTIDE SEQUENCE [LARGE SCALE GENOMIC DNA]</scope>
    <source>
        <strain evidence="2 3">36-1</strain>
    </source>
</reference>
<evidence type="ECO:0000256" key="1">
    <source>
        <dbReference type="SAM" id="MobiDB-lite"/>
    </source>
</evidence>
<dbReference type="AlphaFoldDB" id="A0A2U3DPM3"/>